<dbReference type="Gene3D" id="3.40.50.2300">
    <property type="match status" value="1"/>
</dbReference>
<protein>
    <recommendedName>
        <fullName evidence="2">Response regulatory domain-containing protein</fullName>
    </recommendedName>
</protein>
<dbReference type="Gene3D" id="1.10.287.130">
    <property type="match status" value="1"/>
</dbReference>
<proteinExistence type="predicted"/>
<evidence type="ECO:0000313" key="3">
    <source>
        <dbReference type="EMBL" id="UYP47620.1"/>
    </source>
</evidence>
<dbReference type="InterPro" id="IPR036097">
    <property type="entry name" value="HisK_dim/P_sf"/>
</dbReference>
<dbReference type="PANTHER" id="PTHR44591">
    <property type="entry name" value="STRESS RESPONSE REGULATOR PROTEIN 1"/>
    <property type="match status" value="1"/>
</dbReference>
<dbReference type="Proteomes" id="UP001208689">
    <property type="component" value="Chromosome"/>
</dbReference>
<keyword evidence="1" id="KW-0597">Phosphoprotein</keyword>
<dbReference type="CDD" id="cd00082">
    <property type="entry name" value="HisKA"/>
    <property type="match status" value="1"/>
</dbReference>
<evidence type="ECO:0000256" key="1">
    <source>
        <dbReference type="ARBA" id="ARBA00022553"/>
    </source>
</evidence>
<dbReference type="Pfam" id="PF00072">
    <property type="entry name" value="Response_reg"/>
    <property type="match status" value="1"/>
</dbReference>
<dbReference type="EMBL" id="CP104013">
    <property type="protein sequence ID" value="UYP47620.1"/>
    <property type="molecule type" value="Genomic_DNA"/>
</dbReference>
<dbReference type="SMART" id="SM00448">
    <property type="entry name" value="REC"/>
    <property type="match status" value="1"/>
</dbReference>
<feature type="domain" description="Response regulatory" evidence="2">
    <location>
        <begin position="289"/>
        <end position="408"/>
    </location>
</feature>
<dbReference type="SUPFAM" id="SSF52172">
    <property type="entry name" value="CheY-like"/>
    <property type="match status" value="1"/>
</dbReference>
<dbReference type="SUPFAM" id="SSF47384">
    <property type="entry name" value="Homodimeric domain of signal transducing histidine kinase"/>
    <property type="match status" value="1"/>
</dbReference>
<reference evidence="3" key="1">
    <citation type="submission" date="2022-09" db="EMBL/GenBank/DDBJ databases">
        <title>Actin cytoskeleton and complex cell architecture in an #Asgard archaeon.</title>
        <authorList>
            <person name="Ponce Toledo R.I."/>
            <person name="Schleper C."/>
            <person name="Rodrigues Oliveira T."/>
            <person name="Wollweber F."/>
            <person name="Xu J."/>
            <person name="Rittmann S."/>
            <person name="Klingl A."/>
            <person name="Pilhofer M."/>
        </authorList>
    </citation>
    <scope>NUCLEOTIDE SEQUENCE</scope>
    <source>
        <strain evidence="3">B-35</strain>
    </source>
</reference>
<dbReference type="PROSITE" id="PS50110">
    <property type="entry name" value="RESPONSE_REGULATORY"/>
    <property type="match status" value="1"/>
</dbReference>
<sequence>MEDILNSNHSFCGFYWIRSSGVPFFKWFATPYFEMKWNQEDLFFAGFFSALNSSGEVFFDGDILRYVEFEEFKIYSSKIQCNDIFVLITTKDCSDNLANTLLHNLTEFYFNSDISTLNPIENDSGEVEIKFLSLFEDILKQKEHLSNNHDIIRKSIPKLKKKKNIKKESNKTFEENLILKRKITELELKLGSISMMGRTIGHTLNNVLSSILGNVALAKLDAQKEDEQYESLTDAEKSCDRARDLTSRLLTISKNLSKNTEIYQKHTNIPDRNMLRTLTKEKMVLGKGRILLLDDEASLRHTTQKMISRLGYKVDTAARIEEALKLYQKSMKERKKYDAVILDLSELGGLGGFGALIWLKIDPNINAIVSSGYAKDPIFKDYTHHGFRGVLKKPYDIAQLSQVLNNVITQHHTTNPLP</sequence>
<dbReference type="InterPro" id="IPR003661">
    <property type="entry name" value="HisK_dim/P_dom"/>
</dbReference>
<keyword evidence="4" id="KW-1185">Reference proteome</keyword>
<dbReference type="PANTHER" id="PTHR44591:SF3">
    <property type="entry name" value="RESPONSE REGULATORY DOMAIN-CONTAINING PROTEIN"/>
    <property type="match status" value="1"/>
</dbReference>
<gene>
    <name evidence="3" type="ORF">NEF87_003905</name>
</gene>
<accession>A0ABY6HVR1</accession>
<organism evidence="3 4">
    <name type="scientific">Candidatus Lokiarchaeum ossiferum</name>
    <dbReference type="NCBI Taxonomy" id="2951803"/>
    <lineage>
        <taxon>Archaea</taxon>
        <taxon>Promethearchaeati</taxon>
        <taxon>Promethearchaeota</taxon>
        <taxon>Promethearchaeia</taxon>
        <taxon>Promethearchaeales</taxon>
        <taxon>Promethearchaeaceae</taxon>
        <taxon>Candidatus Lokiarchaeum</taxon>
    </lineage>
</organism>
<dbReference type="InterPro" id="IPR050595">
    <property type="entry name" value="Bact_response_regulator"/>
</dbReference>
<dbReference type="InterPro" id="IPR011006">
    <property type="entry name" value="CheY-like_superfamily"/>
</dbReference>
<dbReference type="CDD" id="cd00156">
    <property type="entry name" value="REC"/>
    <property type="match status" value="1"/>
</dbReference>
<evidence type="ECO:0000259" key="2">
    <source>
        <dbReference type="PROSITE" id="PS50110"/>
    </source>
</evidence>
<name>A0ABY6HVR1_9ARCH</name>
<evidence type="ECO:0000313" key="4">
    <source>
        <dbReference type="Proteomes" id="UP001208689"/>
    </source>
</evidence>
<dbReference type="InterPro" id="IPR001789">
    <property type="entry name" value="Sig_transdc_resp-reg_receiver"/>
</dbReference>